<dbReference type="GeneID" id="63798822"/>
<accession>A0A364LCQ5</accession>
<dbReference type="AlphaFoldDB" id="A0A364LCQ5"/>
<dbReference type="EMBL" id="MIKG01000025">
    <property type="protein sequence ID" value="RAO73596.1"/>
    <property type="molecule type" value="Genomic_DNA"/>
</dbReference>
<evidence type="ECO:0000313" key="1">
    <source>
        <dbReference type="EMBL" id="RAO73596.1"/>
    </source>
</evidence>
<dbReference type="PANTHER" id="PTHR31630:SF6">
    <property type="entry name" value="PHYTANOYL-COA DIOXYGENASE-RELATED"/>
    <property type="match status" value="1"/>
</dbReference>
<comment type="caution">
    <text evidence="1">The sequence shown here is derived from an EMBL/GenBank/DDBJ whole genome shotgun (WGS) entry which is preliminary data.</text>
</comment>
<dbReference type="RefSeq" id="XP_040738110.1">
    <property type="nucleotide sequence ID" value="XM_040882542.1"/>
</dbReference>
<protein>
    <submittedName>
        <fullName evidence="1">Uncharacterized protein</fullName>
    </submittedName>
</protein>
<organism evidence="1 2">
    <name type="scientific">Talaromyces amestolkiae</name>
    <dbReference type="NCBI Taxonomy" id="1196081"/>
    <lineage>
        <taxon>Eukaryota</taxon>
        <taxon>Fungi</taxon>
        <taxon>Dikarya</taxon>
        <taxon>Ascomycota</taxon>
        <taxon>Pezizomycotina</taxon>
        <taxon>Eurotiomycetes</taxon>
        <taxon>Eurotiomycetidae</taxon>
        <taxon>Eurotiales</taxon>
        <taxon>Trichocomaceae</taxon>
        <taxon>Talaromyces</taxon>
        <taxon>Talaromyces sect. Talaromyces</taxon>
    </lineage>
</organism>
<dbReference type="Pfam" id="PF05721">
    <property type="entry name" value="PhyH"/>
    <property type="match status" value="1"/>
</dbReference>
<proteinExistence type="predicted"/>
<dbReference type="SUPFAM" id="SSF51197">
    <property type="entry name" value="Clavaminate synthase-like"/>
    <property type="match status" value="1"/>
</dbReference>
<name>A0A364LCQ5_TALAM</name>
<reference evidence="1 2" key="1">
    <citation type="journal article" date="2017" name="Biotechnol. Biofuels">
        <title>Differential beta-glucosidase expression as a function of carbon source availability in Talaromyces amestolkiae: a genomic and proteomic approach.</title>
        <authorList>
            <person name="de Eugenio L.I."/>
            <person name="Mendez-Liter J.A."/>
            <person name="Nieto-Dominguez M."/>
            <person name="Alonso L."/>
            <person name="Gil-Munoz J."/>
            <person name="Barriuso J."/>
            <person name="Prieto A."/>
            <person name="Martinez M.J."/>
        </authorList>
    </citation>
    <scope>NUCLEOTIDE SEQUENCE [LARGE SCALE GENOMIC DNA]</scope>
    <source>
        <strain evidence="1 2">CIB</strain>
    </source>
</reference>
<sequence>MATTILAASGEVPPRMAHADDLVAFEKRIYGDWRDEFHKSGCVVIKGVISPERAEYYREKQLEWLKKFELGFDEHDESTWTAVHLPVSFKGGMYFAYGAIHEKFVWEARTEPGVIDVFSKLWETDELITAFDGFNVTFPRRNDVKWTPWPHLDQSPKRKGMQAVQGLLNFAPNGPKDGGLVLMRGSSNLFDEYFSQERKMYPHEDAPPPELEWEDVFFFDEKKDLKWFTDRGCELVKINMEPGDLVLWDSRTIHYARLPEGDQIRHAQYICMTPRRFATQEALDLRKECWENYLGTTHWPHRNILVKREKPMRNGEVCPKHREEPFEKPVVTEQVLKLVGVHAY</sequence>
<dbReference type="Gene3D" id="2.60.120.620">
    <property type="entry name" value="q2cbj1_9rhob like domain"/>
    <property type="match status" value="1"/>
</dbReference>
<dbReference type="PANTHER" id="PTHR31630">
    <property type="entry name" value="PHYTANOYL-COA DIOXYGENASE-RELATED-RELATED"/>
    <property type="match status" value="1"/>
</dbReference>
<evidence type="ECO:0000313" key="2">
    <source>
        <dbReference type="Proteomes" id="UP000249363"/>
    </source>
</evidence>
<dbReference type="OrthoDB" id="445007at2759"/>
<keyword evidence="2" id="KW-1185">Reference proteome</keyword>
<dbReference type="InterPro" id="IPR008775">
    <property type="entry name" value="Phytyl_CoA_dOase-like"/>
</dbReference>
<gene>
    <name evidence="1" type="ORF">BHQ10_009608</name>
</gene>
<dbReference type="Proteomes" id="UP000249363">
    <property type="component" value="Unassembled WGS sequence"/>
</dbReference>